<dbReference type="InterPro" id="IPR004167">
    <property type="entry name" value="PSBD"/>
</dbReference>
<dbReference type="Gene3D" id="4.10.320.10">
    <property type="entry name" value="E3-binding domain"/>
    <property type="match status" value="1"/>
</dbReference>
<dbReference type="Proteomes" id="UP001500618">
    <property type="component" value="Unassembled WGS sequence"/>
</dbReference>
<dbReference type="PANTHER" id="PTHR43178:SF5">
    <property type="entry name" value="LIPOAMIDE ACYLTRANSFERASE COMPONENT OF BRANCHED-CHAIN ALPHA-KETO ACID DEHYDROGENASE COMPLEX, MITOCHONDRIAL"/>
    <property type="match status" value="1"/>
</dbReference>
<organism evidence="10 11">
    <name type="scientific">Fodinicola feengrottensis</name>
    <dbReference type="NCBI Taxonomy" id="435914"/>
    <lineage>
        <taxon>Bacteria</taxon>
        <taxon>Bacillati</taxon>
        <taxon>Actinomycetota</taxon>
        <taxon>Actinomycetes</taxon>
        <taxon>Mycobacteriales</taxon>
        <taxon>Fodinicola</taxon>
    </lineage>
</organism>
<evidence type="ECO:0000256" key="5">
    <source>
        <dbReference type="ARBA" id="ARBA00023315"/>
    </source>
</evidence>
<comment type="caution">
    <text evidence="10">The sequence shown here is derived from an EMBL/GenBank/DDBJ whole genome shotgun (WGS) entry which is preliminary data.</text>
</comment>
<dbReference type="Pfam" id="PF00198">
    <property type="entry name" value="2-oxoacid_dh"/>
    <property type="match status" value="1"/>
</dbReference>
<dbReference type="Gene3D" id="2.40.50.100">
    <property type="match status" value="1"/>
</dbReference>
<keyword evidence="11" id="KW-1185">Reference proteome</keyword>
<dbReference type="SUPFAM" id="SSF51230">
    <property type="entry name" value="Single hybrid motif"/>
    <property type="match status" value="1"/>
</dbReference>
<dbReference type="InterPro" id="IPR000089">
    <property type="entry name" value="Biotin_lipoyl"/>
</dbReference>
<dbReference type="PROSITE" id="PS50968">
    <property type="entry name" value="BIOTINYL_LIPOYL"/>
    <property type="match status" value="1"/>
</dbReference>
<dbReference type="Pfam" id="PF02817">
    <property type="entry name" value="E3_binding"/>
    <property type="match status" value="1"/>
</dbReference>
<dbReference type="Pfam" id="PF00364">
    <property type="entry name" value="Biotin_lipoyl"/>
    <property type="match status" value="1"/>
</dbReference>
<dbReference type="InterPro" id="IPR001078">
    <property type="entry name" value="2-oxoacid_DH_actylTfrase"/>
</dbReference>
<sequence>MSSVKEFKLPDLGEGLTEGEILQWLVKPGETIVLNQPIVEVETAKAAVEIPSPYAGVVAEVMFEPGTTVDVGSTIIRIETEPGTASAEVSAAPTAAPTAAPAAKNGDDPDEGKTALLVGYGPKAVSASRRPRKQAAPQVPVDGPELPLLPTIPDSVAKPVRHGGLEVGRAFERAAAAASAPVRAKPPVRRLARDLGVDLATIRATGPHGTVTRDDVQRAAEVATEPVPVPAPPAAVRVAVGPREERRPVKGVRKLTAEAMVSSAFTAPHVTEFMAVDVTRTMELVERLKKAREFDGLRVSPLLVVARAVLAAIRRHPDVNGVFDAAAGEIVIKHYVNLGIAAATPRGLIVPNVKDADAMTLPELCAALNRLVAVAKEGRTPPAEMAGGSITISNVGVFGVDAGTPIINPGEAAILAIGAVKLMPWVHDGEVKARQVMQLSLSFDHRMIDGELGSLFLADIARVLDDPQTLLLWS</sequence>
<dbReference type="PROSITE" id="PS51826">
    <property type="entry name" value="PSBD"/>
    <property type="match status" value="1"/>
</dbReference>
<dbReference type="Gene3D" id="3.30.559.10">
    <property type="entry name" value="Chloramphenicol acetyltransferase-like domain"/>
    <property type="match status" value="1"/>
</dbReference>
<feature type="region of interest" description="Disordered" evidence="7">
    <location>
        <begin position="126"/>
        <end position="154"/>
    </location>
</feature>
<proteinExistence type="inferred from homology"/>
<feature type="compositionally biased region" description="Low complexity" evidence="7">
    <location>
        <begin position="84"/>
        <end position="103"/>
    </location>
</feature>
<keyword evidence="5 6" id="KW-0012">Acyltransferase</keyword>
<dbReference type="PANTHER" id="PTHR43178">
    <property type="entry name" value="DIHYDROLIPOAMIDE ACETYLTRANSFERASE COMPONENT OF PYRUVATE DEHYDROGENASE COMPLEX"/>
    <property type="match status" value="1"/>
</dbReference>
<protein>
    <recommendedName>
        <fullName evidence="6">Dihydrolipoamide acetyltransferase component of pyruvate dehydrogenase complex</fullName>
        <ecNumber evidence="6">2.3.1.-</ecNumber>
    </recommendedName>
</protein>
<dbReference type="InterPro" id="IPR036625">
    <property type="entry name" value="E3-bd_dom_sf"/>
</dbReference>
<dbReference type="InterPro" id="IPR050743">
    <property type="entry name" value="2-oxoacid_DH_E2_comp"/>
</dbReference>
<keyword evidence="3 6" id="KW-0808">Transferase</keyword>
<evidence type="ECO:0000259" key="8">
    <source>
        <dbReference type="PROSITE" id="PS50968"/>
    </source>
</evidence>
<evidence type="ECO:0000256" key="4">
    <source>
        <dbReference type="ARBA" id="ARBA00022823"/>
    </source>
</evidence>
<comment type="cofactor">
    <cofactor evidence="1 6">
        <name>(R)-lipoate</name>
        <dbReference type="ChEBI" id="CHEBI:83088"/>
    </cofactor>
</comment>
<evidence type="ECO:0000256" key="2">
    <source>
        <dbReference type="ARBA" id="ARBA00007317"/>
    </source>
</evidence>
<comment type="similarity">
    <text evidence="2 6">Belongs to the 2-oxoacid dehydrogenase family.</text>
</comment>
<evidence type="ECO:0000313" key="10">
    <source>
        <dbReference type="EMBL" id="GAA1678959.1"/>
    </source>
</evidence>
<dbReference type="InterPro" id="IPR023213">
    <property type="entry name" value="CAT-like_dom_sf"/>
</dbReference>
<feature type="domain" description="Lipoyl-binding" evidence="8">
    <location>
        <begin position="4"/>
        <end position="79"/>
    </location>
</feature>
<dbReference type="InterPro" id="IPR003016">
    <property type="entry name" value="2-oxoA_DH_lipoyl-BS"/>
</dbReference>
<feature type="domain" description="Peripheral subunit-binding (PSBD)" evidence="9">
    <location>
        <begin position="183"/>
        <end position="220"/>
    </location>
</feature>
<dbReference type="EMBL" id="BAAANY010000009">
    <property type="protein sequence ID" value="GAA1678959.1"/>
    <property type="molecule type" value="Genomic_DNA"/>
</dbReference>
<dbReference type="SUPFAM" id="SSF52777">
    <property type="entry name" value="CoA-dependent acyltransferases"/>
    <property type="match status" value="1"/>
</dbReference>
<name>A0ABP4SXP4_9ACTN</name>
<evidence type="ECO:0000313" key="11">
    <source>
        <dbReference type="Proteomes" id="UP001500618"/>
    </source>
</evidence>
<evidence type="ECO:0000259" key="9">
    <source>
        <dbReference type="PROSITE" id="PS51826"/>
    </source>
</evidence>
<evidence type="ECO:0000256" key="7">
    <source>
        <dbReference type="SAM" id="MobiDB-lite"/>
    </source>
</evidence>
<reference evidence="11" key="1">
    <citation type="journal article" date="2019" name="Int. J. Syst. Evol. Microbiol.">
        <title>The Global Catalogue of Microorganisms (GCM) 10K type strain sequencing project: providing services to taxonomists for standard genome sequencing and annotation.</title>
        <authorList>
            <consortium name="The Broad Institute Genomics Platform"/>
            <consortium name="The Broad Institute Genome Sequencing Center for Infectious Disease"/>
            <person name="Wu L."/>
            <person name="Ma J."/>
        </authorList>
    </citation>
    <scope>NUCLEOTIDE SEQUENCE [LARGE SCALE GENOMIC DNA]</scope>
    <source>
        <strain evidence="11">JCM 14718</strain>
    </source>
</reference>
<evidence type="ECO:0000256" key="3">
    <source>
        <dbReference type="ARBA" id="ARBA00022679"/>
    </source>
</evidence>
<gene>
    <name evidence="10" type="ORF">GCM10009765_30240</name>
</gene>
<accession>A0ABP4SXP4</accession>
<dbReference type="InterPro" id="IPR011053">
    <property type="entry name" value="Single_hybrid_motif"/>
</dbReference>
<dbReference type="EC" id="2.3.1.-" evidence="6"/>
<feature type="region of interest" description="Disordered" evidence="7">
    <location>
        <begin position="83"/>
        <end position="114"/>
    </location>
</feature>
<dbReference type="SUPFAM" id="SSF47005">
    <property type="entry name" value="Peripheral subunit-binding domain of 2-oxo acid dehydrogenase complex"/>
    <property type="match status" value="1"/>
</dbReference>
<evidence type="ECO:0000256" key="1">
    <source>
        <dbReference type="ARBA" id="ARBA00001938"/>
    </source>
</evidence>
<dbReference type="PROSITE" id="PS00189">
    <property type="entry name" value="LIPOYL"/>
    <property type="match status" value="1"/>
</dbReference>
<evidence type="ECO:0000256" key="6">
    <source>
        <dbReference type="RuleBase" id="RU003423"/>
    </source>
</evidence>
<keyword evidence="4 6" id="KW-0450">Lipoyl</keyword>
<dbReference type="CDD" id="cd06849">
    <property type="entry name" value="lipoyl_domain"/>
    <property type="match status" value="1"/>
</dbReference>